<gene>
    <name evidence="2" type="ORF">DEO72_LG2g2997</name>
</gene>
<keyword evidence="3" id="KW-1185">Reference proteome</keyword>
<evidence type="ECO:0000256" key="1">
    <source>
        <dbReference type="SAM" id="MobiDB-lite"/>
    </source>
</evidence>
<sequence length="360" mass="40315">MSSGGKNVPPGGAYNSGPFQNPQHLRVTQNLPYPATQMHFAPCFNPVWQPYSASFLQQHAGPYQPQNQQLSQPCWEPFGAPYQQGNVSQSQQYAEPYCNQVNKSQFEQPYFQQLLQMDGPFFDQLQQGSLISEIQDLSNQMAQLVAAVKKLERRESETSLCKSVEEAITKEALVVEAPDFDCHTDFSAAKTCLEAPIEDVSHTLVMQYFEMEFQVVLDDPAPDFDAFHLSHTAPLELNSATTDFSNFHILLHFLLKNMMLTENGSFAGIVDLKVDLADLEFSTDSAVDLHINVEVEFDDQAVELNGVYNADFDVNNIGGVLFSEYETAEYGGRANQRRQSGQNKSAQGKKDEKSNLRPCE</sequence>
<evidence type="ECO:0000313" key="3">
    <source>
        <dbReference type="Proteomes" id="UP000501690"/>
    </source>
</evidence>
<feature type="compositionally biased region" description="Polar residues" evidence="1">
    <location>
        <begin position="337"/>
        <end position="346"/>
    </location>
</feature>
<feature type="region of interest" description="Disordered" evidence="1">
    <location>
        <begin position="331"/>
        <end position="360"/>
    </location>
</feature>
<feature type="region of interest" description="Disordered" evidence="1">
    <location>
        <begin position="1"/>
        <end position="23"/>
    </location>
</feature>
<reference evidence="2 3" key="1">
    <citation type="submission" date="2019-04" db="EMBL/GenBank/DDBJ databases">
        <title>An improved genome assembly and genetic linkage map for asparagus bean, Vigna unguiculata ssp. sesquipedialis.</title>
        <authorList>
            <person name="Xia Q."/>
            <person name="Zhang R."/>
            <person name="Dong Y."/>
        </authorList>
    </citation>
    <scope>NUCLEOTIDE SEQUENCE [LARGE SCALE GENOMIC DNA]</scope>
    <source>
        <tissue evidence="2">Leaf</tissue>
    </source>
</reference>
<organism evidence="2 3">
    <name type="scientific">Vigna unguiculata</name>
    <name type="common">Cowpea</name>
    <dbReference type="NCBI Taxonomy" id="3917"/>
    <lineage>
        <taxon>Eukaryota</taxon>
        <taxon>Viridiplantae</taxon>
        <taxon>Streptophyta</taxon>
        <taxon>Embryophyta</taxon>
        <taxon>Tracheophyta</taxon>
        <taxon>Spermatophyta</taxon>
        <taxon>Magnoliopsida</taxon>
        <taxon>eudicotyledons</taxon>
        <taxon>Gunneridae</taxon>
        <taxon>Pentapetalae</taxon>
        <taxon>rosids</taxon>
        <taxon>fabids</taxon>
        <taxon>Fabales</taxon>
        <taxon>Fabaceae</taxon>
        <taxon>Papilionoideae</taxon>
        <taxon>50 kb inversion clade</taxon>
        <taxon>NPAAA clade</taxon>
        <taxon>indigoferoid/millettioid clade</taxon>
        <taxon>Phaseoleae</taxon>
        <taxon>Vigna</taxon>
    </lineage>
</organism>
<proteinExistence type="predicted"/>
<dbReference type="AlphaFoldDB" id="A0A4D6L293"/>
<name>A0A4D6L293_VIGUN</name>
<evidence type="ECO:0000313" key="2">
    <source>
        <dbReference type="EMBL" id="QCD82657.1"/>
    </source>
</evidence>
<dbReference type="EMBL" id="CP039346">
    <property type="protein sequence ID" value="QCD82657.1"/>
    <property type="molecule type" value="Genomic_DNA"/>
</dbReference>
<accession>A0A4D6L293</accession>
<feature type="compositionally biased region" description="Basic and acidic residues" evidence="1">
    <location>
        <begin position="348"/>
        <end position="360"/>
    </location>
</feature>
<protein>
    <submittedName>
        <fullName evidence="2">Uncharacterized protein</fullName>
    </submittedName>
</protein>
<dbReference type="Proteomes" id="UP000501690">
    <property type="component" value="Linkage Group LG2"/>
</dbReference>